<proteinExistence type="predicted"/>
<evidence type="ECO:0000313" key="2">
    <source>
        <dbReference type="EMBL" id="PUV24087.1"/>
    </source>
</evidence>
<keyword evidence="1" id="KW-1133">Transmembrane helix</keyword>
<accession>A0A363NTK3</accession>
<protein>
    <submittedName>
        <fullName evidence="2">Uncharacterized protein</fullName>
    </submittedName>
</protein>
<comment type="caution">
    <text evidence="2">The sequence shown here is derived from an EMBL/GenBank/DDBJ whole genome shotgun (WGS) entry which is preliminary data.</text>
</comment>
<dbReference type="AlphaFoldDB" id="A0A363NTK3"/>
<name>A0A363NTK3_9SPHI</name>
<dbReference type="Proteomes" id="UP000250831">
    <property type="component" value="Unassembled WGS sequence"/>
</dbReference>
<gene>
    <name evidence="2" type="ORF">DCO56_12000</name>
</gene>
<evidence type="ECO:0000313" key="3">
    <source>
        <dbReference type="Proteomes" id="UP000250831"/>
    </source>
</evidence>
<keyword evidence="3" id="KW-1185">Reference proteome</keyword>
<keyword evidence="1" id="KW-0472">Membrane</keyword>
<feature type="transmembrane region" description="Helical" evidence="1">
    <location>
        <begin position="65"/>
        <end position="87"/>
    </location>
</feature>
<evidence type="ECO:0000256" key="1">
    <source>
        <dbReference type="SAM" id="Phobius"/>
    </source>
</evidence>
<feature type="transmembrane region" description="Helical" evidence="1">
    <location>
        <begin position="35"/>
        <end position="53"/>
    </location>
</feature>
<dbReference type="EMBL" id="QCXX01000003">
    <property type="protein sequence ID" value="PUV24087.1"/>
    <property type="molecule type" value="Genomic_DNA"/>
</dbReference>
<organism evidence="2 3">
    <name type="scientific">Sphingobacterium athyrii</name>
    <dbReference type="NCBI Taxonomy" id="2152717"/>
    <lineage>
        <taxon>Bacteria</taxon>
        <taxon>Pseudomonadati</taxon>
        <taxon>Bacteroidota</taxon>
        <taxon>Sphingobacteriia</taxon>
        <taxon>Sphingobacteriales</taxon>
        <taxon>Sphingobacteriaceae</taxon>
        <taxon>Sphingobacterium</taxon>
    </lineage>
</organism>
<keyword evidence="1" id="KW-0812">Transmembrane</keyword>
<sequence>MFPIDHEFKIVYALYILLFCYIIYRILVGGKGETVRLIFIVFISVVINVFLYIDPVNFQGGASLGVLFYSLIIWLFTALVTAVNCIFSSWKKKT</sequence>
<feature type="transmembrane region" description="Helical" evidence="1">
    <location>
        <begin position="12"/>
        <end position="28"/>
    </location>
</feature>
<reference evidence="2 3" key="1">
    <citation type="submission" date="2018-04" db="EMBL/GenBank/DDBJ databases">
        <title>Sphingobacterium sp. M46 Genome.</title>
        <authorList>
            <person name="Cheng J."/>
            <person name="Li Y."/>
        </authorList>
    </citation>
    <scope>NUCLEOTIDE SEQUENCE [LARGE SCALE GENOMIC DNA]</scope>
    <source>
        <strain evidence="2 3">M46</strain>
    </source>
</reference>